<dbReference type="EMBL" id="AZHC01000001">
    <property type="protein sequence ID" value="OAA51769.1"/>
    <property type="molecule type" value="Genomic_DNA"/>
</dbReference>
<dbReference type="Proteomes" id="UP000243498">
    <property type="component" value="Unassembled WGS sequence"/>
</dbReference>
<feature type="compositionally biased region" description="Polar residues" evidence="1">
    <location>
        <begin position="29"/>
        <end position="40"/>
    </location>
</feature>
<keyword evidence="3" id="KW-1185">Reference proteome</keyword>
<evidence type="ECO:0000256" key="1">
    <source>
        <dbReference type="SAM" id="MobiDB-lite"/>
    </source>
</evidence>
<accession>A0A167KI80</accession>
<protein>
    <submittedName>
        <fullName evidence="2">Uncharacterized protein</fullName>
    </submittedName>
</protein>
<dbReference type="AlphaFoldDB" id="A0A167KI80"/>
<feature type="compositionally biased region" description="Polar residues" evidence="1">
    <location>
        <begin position="53"/>
        <end position="71"/>
    </location>
</feature>
<evidence type="ECO:0000313" key="2">
    <source>
        <dbReference type="EMBL" id="OAA51769.1"/>
    </source>
</evidence>
<organism evidence="2 3">
    <name type="scientific">Metarhizium rileyi (strain RCEF 4871)</name>
    <name type="common">Nomuraea rileyi</name>
    <dbReference type="NCBI Taxonomy" id="1649241"/>
    <lineage>
        <taxon>Eukaryota</taxon>
        <taxon>Fungi</taxon>
        <taxon>Dikarya</taxon>
        <taxon>Ascomycota</taxon>
        <taxon>Pezizomycotina</taxon>
        <taxon>Sordariomycetes</taxon>
        <taxon>Hypocreomycetidae</taxon>
        <taxon>Hypocreales</taxon>
        <taxon>Clavicipitaceae</taxon>
        <taxon>Metarhizium</taxon>
    </lineage>
</organism>
<evidence type="ECO:0000313" key="3">
    <source>
        <dbReference type="Proteomes" id="UP000243498"/>
    </source>
</evidence>
<name>A0A167KI80_METRR</name>
<feature type="region of interest" description="Disordered" evidence="1">
    <location>
        <begin position="1"/>
        <end position="72"/>
    </location>
</feature>
<reference evidence="2 3" key="1">
    <citation type="journal article" date="2016" name="Genome Biol. Evol.">
        <title>Divergent and convergent evolution of fungal pathogenicity.</title>
        <authorList>
            <person name="Shang Y."/>
            <person name="Xiao G."/>
            <person name="Zheng P."/>
            <person name="Cen K."/>
            <person name="Zhan S."/>
            <person name="Wang C."/>
        </authorList>
    </citation>
    <scope>NUCLEOTIDE SEQUENCE [LARGE SCALE GENOMIC DNA]</scope>
    <source>
        <strain evidence="2 3">RCEF 4871</strain>
    </source>
</reference>
<dbReference type="OrthoDB" id="5397183at2759"/>
<sequence length="302" mass="33657">MAAQPSSNCRKRRGSSPQDDVPHSRKRLNSTNSLNQNASVSGDIAPLKEAGHSSRTSTTGAPERQGQSELCSSEEYCDMSFELELAMISEIQTLENSLTATPSPPADDDFHFGETDNDGCQSLSEQSIDTAAKHPPSSVIRTFDVESRFAEDYDPSLQFSSPHTDKSSLTCASVPSTETVDWKNIHRQASQSQHAVSVISYDEHHPDHRVPPSPRQWASFPQPAWTVAPANLRLFNPSRTCFRLSEIIDSKAVTVQRQPHAVYNVFARVLYSNRENFFRRQYFQLRDLLTESPPYLTGALLG</sequence>
<comment type="caution">
    <text evidence="2">The sequence shown here is derived from an EMBL/GenBank/DDBJ whole genome shotgun (WGS) entry which is preliminary data.</text>
</comment>
<gene>
    <name evidence="2" type="ORF">NOR_00362</name>
</gene>
<feature type="region of interest" description="Disordered" evidence="1">
    <location>
        <begin position="98"/>
        <end position="122"/>
    </location>
</feature>
<proteinExistence type="predicted"/>
<dbReference type="OMA" id="HAVYNVF"/>